<dbReference type="RefSeq" id="WP_091474487.1">
    <property type="nucleotide sequence ID" value="NZ_FOIT01000002.1"/>
</dbReference>
<dbReference type="GO" id="GO:0016887">
    <property type="term" value="F:ATP hydrolysis activity"/>
    <property type="evidence" value="ECO:0007669"/>
    <property type="project" value="InterPro"/>
</dbReference>
<dbReference type="Gene3D" id="3.40.50.300">
    <property type="entry name" value="P-loop containing nucleotide triphosphate hydrolases"/>
    <property type="match status" value="1"/>
</dbReference>
<reference evidence="5 6" key="1">
    <citation type="submission" date="2016-10" db="EMBL/GenBank/DDBJ databases">
        <authorList>
            <person name="Varghese N."/>
            <person name="Submissions S."/>
        </authorList>
    </citation>
    <scope>NUCLEOTIDE SEQUENCE [LARGE SCALE GENOMIC DNA]</scope>
    <source>
        <strain evidence="5 6">IBRC-M10081</strain>
    </source>
</reference>
<dbReference type="EMBL" id="FOIT01000002">
    <property type="protein sequence ID" value="SEV95746.1"/>
    <property type="molecule type" value="Genomic_DNA"/>
</dbReference>
<evidence type="ECO:0000313" key="5">
    <source>
        <dbReference type="EMBL" id="SEV95746.1"/>
    </source>
</evidence>
<dbReference type="InterPro" id="IPR017871">
    <property type="entry name" value="ABC_transporter-like_CS"/>
</dbReference>
<feature type="domain" description="ABC transporter" evidence="4">
    <location>
        <begin position="6"/>
        <end position="253"/>
    </location>
</feature>
<dbReference type="CDD" id="cd03257">
    <property type="entry name" value="ABC_NikE_OppD_transporters"/>
    <property type="match status" value="1"/>
</dbReference>
<dbReference type="SMART" id="SM00382">
    <property type="entry name" value="AAA"/>
    <property type="match status" value="1"/>
</dbReference>
<dbReference type="Proteomes" id="UP000243605">
    <property type="component" value="Unassembled WGS sequence"/>
</dbReference>
<dbReference type="InterPro" id="IPR027417">
    <property type="entry name" value="P-loop_NTPase"/>
</dbReference>
<name>A0A662Z4V4_9STAP</name>
<keyword evidence="1" id="KW-0813">Transport</keyword>
<proteinExistence type="predicted"/>
<evidence type="ECO:0000259" key="4">
    <source>
        <dbReference type="PROSITE" id="PS50893"/>
    </source>
</evidence>
<dbReference type="InterPro" id="IPR003593">
    <property type="entry name" value="AAA+_ATPase"/>
</dbReference>
<evidence type="ECO:0000256" key="1">
    <source>
        <dbReference type="ARBA" id="ARBA00022448"/>
    </source>
</evidence>
<evidence type="ECO:0000313" key="6">
    <source>
        <dbReference type="Proteomes" id="UP000243605"/>
    </source>
</evidence>
<organism evidence="5 6">
    <name type="scientific">Aliicoccus persicus</name>
    <dbReference type="NCBI Taxonomy" id="930138"/>
    <lineage>
        <taxon>Bacteria</taxon>
        <taxon>Bacillati</taxon>
        <taxon>Bacillota</taxon>
        <taxon>Bacilli</taxon>
        <taxon>Bacillales</taxon>
        <taxon>Staphylococcaceae</taxon>
        <taxon>Aliicoccus</taxon>
    </lineage>
</organism>
<protein>
    <submittedName>
        <fullName evidence="5">Peptide/nickel transport system ATP-binding protein/oligopeptide transport system ATP-binding protein</fullName>
    </submittedName>
</protein>
<evidence type="ECO:0000256" key="2">
    <source>
        <dbReference type="ARBA" id="ARBA00022741"/>
    </source>
</evidence>
<dbReference type="PROSITE" id="PS50893">
    <property type="entry name" value="ABC_TRANSPORTER_2"/>
    <property type="match status" value="1"/>
</dbReference>
<keyword evidence="2" id="KW-0547">Nucleotide-binding</keyword>
<evidence type="ECO:0000256" key="3">
    <source>
        <dbReference type="ARBA" id="ARBA00022840"/>
    </source>
</evidence>
<dbReference type="SUPFAM" id="SSF52540">
    <property type="entry name" value="P-loop containing nucleoside triphosphate hydrolases"/>
    <property type="match status" value="1"/>
</dbReference>
<dbReference type="InterPro" id="IPR050319">
    <property type="entry name" value="ABC_transp_ATP-bind"/>
</dbReference>
<sequence length="259" mass="28979">MRQPIIEVENVSKSYGQNSWFSRNKPEYAVDGVTLAVNRGETFGIVGESGSGKTTLAHMILGILRPDNGRIKVLEHELTDSKVNLSDMSNKIQFVFQDPHGSLNPKKTVGWSIEEALHIHNVGDSAKRKEATLALMDRVSLSESYYDRYPHQLSGGQRQRVAIASALIMNPEILVIDEGVSALDVSIQASILNLLNELKKSMNLTLVFITHDLNVVQYFCDRVAVIKDGQLKEIFNVDTFHTDPHDSYTTHLFQSILED</sequence>
<keyword evidence="3 5" id="KW-0067">ATP-binding</keyword>
<dbReference type="Pfam" id="PF00005">
    <property type="entry name" value="ABC_tran"/>
    <property type="match status" value="1"/>
</dbReference>
<dbReference type="PANTHER" id="PTHR43776">
    <property type="entry name" value="TRANSPORT ATP-BINDING PROTEIN"/>
    <property type="match status" value="1"/>
</dbReference>
<dbReference type="GO" id="GO:0005524">
    <property type="term" value="F:ATP binding"/>
    <property type="evidence" value="ECO:0007669"/>
    <property type="project" value="UniProtKB-KW"/>
</dbReference>
<dbReference type="InterPro" id="IPR003439">
    <property type="entry name" value="ABC_transporter-like_ATP-bd"/>
</dbReference>
<dbReference type="AlphaFoldDB" id="A0A662Z4V4"/>
<accession>A0A662Z4V4</accession>
<dbReference type="OrthoDB" id="9802264at2"/>
<dbReference type="GO" id="GO:0055085">
    <property type="term" value="P:transmembrane transport"/>
    <property type="evidence" value="ECO:0007669"/>
    <property type="project" value="UniProtKB-ARBA"/>
</dbReference>
<keyword evidence="6" id="KW-1185">Reference proteome</keyword>
<gene>
    <name evidence="5" type="ORF">SAMN05192557_0999</name>
</gene>
<dbReference type="PROSITE" id="PS00211">
    <property type="entry name" value="ABC_TRANSPORTER_1"/>
    <property type="match status" value="1"/>
</dbReference>